<dbReference type="Pfam" id="PF01252">
    <property type="entry name" value="Peptidase_A8"/>
    <property type="match status" value="1"/>
</dbReference>
<accession>A0A9D1UDX5</accession>
<evidence type="ECO:0000313" key="12">
    <source>
        <dbReference type="EMBL" id="HIW84237.1"/>
    </source>
</evidence>
<comment type="pathway">
    <text evidence="9">Protein modification; lipoprotein biosynthesis (signal peptide cleavage).</text>
</comment>
<evidence type="ECO:0000256" key="9">
    <source>
        <dbReference type="HAMAP-Rule" id="MF_00161"/>
    </source>
</evidence>
<evidence type="ECO:0000256" key="7">
    <source>
        <dbReference type="ARBA" id="ARBA00022989"/>
    </source>
</evidence>
<dbReference type="HAMAP" id="MF_00161">
    <property type="entry name" value="LspA"/>
    <property type="match status" value="1"/>
</dbReference>
<dbReference type="GO" id="GO:0005886">
    <property type="term" value="C:plasma membrane"/>
    <property type="evidence" value="ECO:0007669"/>
    <property type="project" value="UniProtKB-SubCell"/>
</dbReference>
<comment type="subcellular location">
    <subcellularLocation>
        <location evidence="9">Cell membrane</location>
        <topology evidence="9">Multi-pass membrane protein</topology>
    </subcellularLocation>
</comment>
<gene>
    <name evidence="9 12" type="primary">lspA</name>
    <name evidence="12" type="ORF">H9873_07940</name>
</gene>
<keyword evidence="3 9" id="KW-0645">Protease</keyword>
<dbReference type="PRINTS" id="PR00781">
    <property type="entry name" value="LIPOSIGPTASE"/>
</dbReference>
<dbReference type="PROSITE" id="PS00855">
    <property type="entry name" value="SPASE_II"/>
    <property type="match status" value="1"/>
</dbReference>
<evidence type="ECO:0000256" key="2">
    <source>
        <dbReference type="ARBA" id="ARBA00022475"/>
    </source>
</evidence>
<comment type="similarity">
    <text evidence="1 9 11">Belongs to the peptidase A8 family.</text>
</comment>
<keyword evidence="6 9" id="KW-0378">Hydrolase</keyword>
<evidence type="ECO:0000313" key="13">
    <source>
        <dbReference type="Proteomes" id="UP000824263"/>
    </source>
</evidence>
<dbReference type="InterPro" id="IPR001872">
    <property type="entry name" value="Peptidase_A8"/>
</dbReference>
<name>A0A9D1UDX5_9FIRM</name>
<keyword evidence="4 9" id="KW-0812">Transmembrane</keyword>
<reference evidence="12" key="2">
    <citation type="submission" date="2021-04" db="EMBL/GenBank/DDBJ databases">
        <authorList>
            <person name="Gilroy R."/>
        </authorList>
    </citation>
    <scope>NUCLEOTIDE SEQUENCE</scope>
    <source>
        <strain evidence="12">ChiSxjej1B13-11762</strain>
    </source>
</reference>
<feature type="active site" evidence="9">
    <location>
        <position position="138"/>
    </location>
</feature>
<evidence type="ECO:0000256" key="6">
    <source>
        <dbReference type="ARBA" id="ARBA00022801"/>
    </source>
</evidence>
<evidence type="ECO:0000256" key="3">
    <source>
        <dbReference type="ARBA" id="ARBA00022670"/>
    </source>
</evidence>
<dbReference type="PANTHER" id="PTHR33695">
    <property type="entry name" value="LIPOPROTEIN SIGNAL PEPTIDASE"/>
    <property type="match status" value="1"/>
</dbReference>
<comment type="caution">
    <text evidence="9">Lacks conserved residue(s) required for the propagation of feature annotation.</text>
</comment>
<dbReference type="Proteomes" id="UP000824263">
    <property type="component" value="Unassembled WGS sequence"/>
</dbReference>
<reference evidence="12" key="1">
    <citation type="journal article" date="2021" name="PeerJ">
        <title>Extensive microbial diversity within the chicken gut microbiome revealed by metagenomics and culture.</title>
        <authorList>
            <person name="Gilroy R."/>
            <person name="Ravi A."/>
            <person name="Getino M."/>
            <person name="Pursley I."/>
            <person name="Horton D.L."/>
            <person name="Alikhan N.F."/>
            <person name="Baker D."/>
            <person name="Gharbi K."/>
            <person name="Hall N."/>
            <person name="Watson M."/>
            <person name="Adriaenssens E.M."/>
            <person name="Foster-Nyarko E."/>
            <person name="Jarju S."/>
            <person name="Secka A."/>
            <person name="Antonio M."/>
            <person name="Oren A."/>
            <person name="Chaudhuri R.R."/>
            <person name="La Ragione R."/>
            <person name="Hildebrand F."/>
            <person name="Pallen M.J."/>
        </authorList>
    </citation>
    <scope>NUCLEOTIDE SEQUENCE</scope>
    <source>
        <strain evidence="12">ChiSxjej1B13-11762</strain>
    </source>
</reference>
<comment type="catalytic activity">
    <reaction evidence="9 10">
        <text>Release of signal peptides from bacterial membrane prolipoproteins. Hydrolyzes -Xaa-Yaa-Zaa-|-(S,diacylglyceryl)Cys-, in which Xaa is hydrophobic (preferably Leu), and Yaa (Ala or Ser) and Zaa (Gly or Ala) have small, neutral side chains.</text>
        <dbReference type="EC" id="3.4.23.36"/>
    </reaction>
</comment>
<dbReference type="EMBL" id="DXGF01000138">
    <property type="protein sequence ID" value="HIW84237.1"/>
    <property type="molecule type" value="Genomic_DNA"/>
</dbReference>
<comment type="function">
    <text evidence="9 10">This protein specifically catalyzes the removal of signal peptides from prolipoproteins.</text>
</comment>
<evidence type="ECO:0000256" key="10">
    <source>
        <dbReference type="RuleBase" id="RU000594"/>
    </source>
</evidence>
<proteinExistence type="inferred from homology"/>
<dbReference type="PANTHER" id="PTHR33695:SF1">
    <property type="entry name" value="LIPOPROTEIN SIGNAL PEPTIDASE"/>
    <property type="match status" value="1"/>
</dbReference>
<feature type="transmembrane region" description="Helical" evidence="9">
    <location>
        <begin position="132"/>
        <end position="156"/>
    </location>
</feature>
<dbReference type="EC" id="3.4.23.36" evidence="9"/>
<evidence type="ECO:0000256" key="5">
    <source>
        <dbReference type="ARBA" id="ARBA00022750"/>
    </source>
</evidence>
<feature type="active site" evidence="9">
    <location>
        <position position="122"/>
    </location>
</feature>
<dbReference type="NCBIfam" id="TIGR00077">
    <property type="entry name" value="lspA"/>
    <property type="match status" value="1"/>
</dbReference>
<dbReference type="GO" id="GO:0004190">
    <property type="term" value="F:aspartic-type endopeptidase activity"/>
    <property type="evidence" value="ECO:0007669"/>
    <property type="project" value="UniProtKB-UniRule"/>
</dbReference>
<keyword evidence="7 9" id="KW-1133">Transmembrane helix</keyword>
<protein>
    <recommendedName>
        <fullName evidence="9">Lipoprotein signal peptidase</fullName>
        <ecNumber evidence="9">3.4.23.36</ecNumber>
    </recommendedName>
    <alternativeName>
        <fullName evidence="9">Prolipoprotein signal peptidase</fullName>
    </alternativeName>
    <alternativeName>
        <fullName evidence="9">Signal peptidase II</fullName>
        <shortName evidence="9">SPase II</shortName>
    </alternativeName>
</protein>
<keyword evidence="5 9" id="KW-0064">Aspartyl protease</keyword>
<comment type="caution">
    <text evidence="12">The sequence shown here is derived from an EMBL/GenBank/DDBJ whole genome shotgun (WGS) entry which is preliminary data.</text>
</comment>
<sequence>MREKRSLHYLVALIGVLAGVCLDQATKFWAILTLKDQPPLILIDGVFQLEYLENRGAAFGLLQGQRLFFFLSAAVICALVVWFYLRVPMERRYVPLRILAILIVAGALGNFIDRLRLGYVVDFFYFKLIDFPIFNVADIYVTISTFALLFLLFFYYKEEDLDRIFRGRSGQRTAD</sequence>
<evidence type="ECO:0000256" key="8">
    <source>
        <dbReference type="ARBA" id="ARBA00023136"/>
    </source>
</evidence>
<evidence type="ECO:0000256" key="1">
    <source>
        <dbReference type="ARBA" id="ARBA00006139"/>
    </source>
</evidence>
<evidence type="ECO:0000256" key="4">
    <source>
        <dbReference type="ARBA" id="ARBA00022692"/>
    </source>
</evidence>
<feature type="transmembrane region" description="Helical" evidence="9">
    <location>
        <begin position="67"/>
        <end position="85"/>
    </location>
</feature>
<dbReference type="AlphaFoldDB" id="A0A9D1UDX5"/>
<organism evidence="12 13">
    <name type="scientific">Candidatus Dorea gallistercoris</name>
    <dbReference type="NCBI Taxonomy" id="2838542"/>
    <lineage>
        <taxon>Bacteria</taxon>
        <taxon>Bacillati</taxon>
        <taxon>Bacillota</taxon>
        <taxon>Clostridia</taxon>
        <taxon>Lachnospirales</taxon>
        <taxon>Lachnospiraceae</taxon>
        <taxon>Dorea</taxon>
    </lineage>
</organism>
<evidence type="ECO:0000256" key="11">
    <source>
        <dbReference type="RuleBase" id="RU004181"/>
    </source>
</evidence>
<dbReference type="GO" id="GO:0006508">
    <property type="term" value="P:proteolysis"/>
    <property type="evidence" value="ECO:0007669"/>
    <property type="project" value="UniProtKB-KW"/>
</dbReference>
<keyword evidence="8 9" id="KW-0472">Membrane</keyword>
<feature type="transmembrane region" description="Helical" evidence="9">
    <location>
        <begin position="94"/>
        <end position="112"/>
    </location>
</feature>
<keyword evidence="2 9" id="KW-1003">Cell membrane</keyword>